<feature type="domain" description="Calcium-activated potassium channel BK alpha subunit" evidence="12">
    <location>
        <begin position="22"/>
        <end position="110"/>
    </location>
</feature>
<evidence type="ECO:0000256" key="1">
    <source>
        <dbReference type="ARBA" id="ARBA00004141"/>
    </source>
</evidence>
<keyword evidence="5" id="KW-0631">Potassium channel</keyword>
<dbReference type="InterPro" id="IPR047871">
    <property type="entry name" value="K_chnl_Slo-like"/>
</dbReference>
<feature type="compositionally biased region" description="Basic and acidic residues" evidence="11">
    <location>
        <begin position="238"/>
        <end position="250"/>
    </location>
</feature>
<proteinExistence type="predicted"/>
<evidence type="ECO:0000256" key="11">
    <source>
        <dbReference type="SAM" id="MobiDB-lite"/>
    </source>
</evidence>
<feature type="non-terminal residue" evidence="13">
    <location>
        <position position="524"/>
    </location>
</feature>
<evidence type="ECO:0000256" key="6">
    <source>
        <dbReference type="ARBA" id="ARBA00022958"/>
    </source>
</evidence>
<evidence type="ECO:0000256" key="7">
    <source>
        <dbReference type="ARBA" id="ARBA00022989"/>
    </source>
</evidence>
<organism evidence="13 14">
    <name type="scientific">Prorocentrum cordatum</name>
    <dbReference type="NCBI Taxonomy" id="2364126"/>
    <lineage>
        <taxon>Eukaryota</taxon>
        <taxon>Sar</taxon>
        <taxon>Alveolata</taxon>
        <taxon>Dinophyceae</taxon>
        <taxon>Prorocentrales</taxon>
        <taxon>Prorocentraceae</taxon>
        <taxon>Prorocentrum</taxon>
    </lineage>
</organism>
<evidence type="ECO:0000256" key="5">
    <source>
        <dbReference type="ARBA" id="ARBA00022826"/>
    </source>
</evidence>
<keyword evidence="6" id="KW-0630">Potassium</keyword>
<sequence>MMLLMKESKDKALSAGIEPQRCFSVNEMKSGLFWQSCRCRGWNTLLCNLMVTTDDDEVEDPKNQAPWMHEYLHGMGHEVYGFLPAAKFHGWTFRGMVKEAYRISGCIVFAAQIDGVVVLAPLKHRKAGTVVVTADMVFFVLAQDEEELRGFALDPAVSNWKAVFLQQRRRMFAEMAARREGDAAGNGSSTRPATEARRTARAAQAVDSPEGSDADARRQSKAPSQKSPLLRGGGEEEAFPRGPEEARGSRSESASNQAASPSESSESGDELARHTTLTWDAFQRQNSVMALRAMNEQEQAPFLMRKKMAERAEEIKLGGEANPFVLVLDFSQSWDTVLSFLRHNRSPLLPFRMRVVVLCSMALTEGAAAQLNMAQDGQLGILQGSPNWPPDIRRSGVTECSIIVCLGQDGTSDAHFTGELVAMLDADVVMLQRMLDGMGLGHKPMIFEFKRVQNMRLLQQPRRSELHEEAANDERYFLDHRFASGEIFAAQPLGSLLAHAFHTPGILEVMQALINGSEHGKDSE</sequence>
<evidence type="ECO:0000256" key="8">
    <source>
        <dbReference type="ARBA" id="ARBA00023065"/>
    </source>
</evidence>
<feature type="compositionally biased region" description="Polar residues" evidence="11">
    <location>
        <begin position="256"/>
        <end position="265"/>
    </location>
</feature>
<gene>
    <name evidence="13" type="ORF">PCOR1329_LOCUS62688</name>
</gene>
<accession>A0ABN9VZP1</accession>
<dbReference type="PANTHER" id="PTHR10027:SF10">
    <property type="entry name" value="SLOWPOKE 2, ISOFORM D"/>
    <property type="match status" value="1"/>
</dbReference>
<dbReference type="InterPro" id="IPR003929">
    <property type="entry name" value="K_chnl_BK_asu"/>
</dbReference>
<evidence type="ECO:0000256" key="2">
    <source>
        <dbReference type="ARBA" id="ARBA00022448"/>
    </source>
</evidence>
<keyword evidence="3" id="KW-0633">Potassium transport</keyword>
<protein>
    <recommendedName>
        <fullName evidence="12">Calcium-activated potassium channel BK alpha subunit domain-containing protein</fullName>
    </recommendedName>
</protein>
<evidence type="ECO:0000256" key="4">
    <source>
        <dbReference type="ARBA" id="ARBA00022692"/>
    </source>
</evidence>
<dbReference type="PANTHER" id="PTHR10027">
    <property type="entry name" value="CALCIUM-ACTIVATED POTASSIUM CHANNEL ALPHA CHAIN"/>
    <property type="match status" value="1"/>
</dbReference>
<keyword evidence="4" id="KW-0812">Transmembrane</keyword>
<keyword evidence="2" id="KW-0813">Transport</keyword>
<evidence type="ECO:0000256" key="3">
    <source>
        <dbReference type="ARBA" id="ARBA00022538"/>
    </source>
</evidence>
<keyword evidence="10" id="KW-0407">Ion channel</keyword>
<dbReference type="EMBL" id="CAUYUJ010017929">
    <property type="protein sequence ID" value="CAK0879181.1"/>
    <property type="molecule type" value="Genomic_DNA"/>
</dbReference>
<evidence type="ECO:0000256" key="9">
    <source>
        <dbReference type="ARBA" id="ARBA00023136"/>
    </source>
</evidence>
<name>A0ABN9VZP1_9DINO</name>
<evidence type="ECO:0000259" key="12">
    <source>
        <dbReference type="Pfam" id="PF03493"/>
    </source>
</evidence>
<comment type="caution">
    <text evidence="13">The sequence shown here is derived from an EMBL/GenBank/DDBJ whole genome shotgun (WGS) entry which is preliminary data.</text>
</comment>
<keyword evidence="8" id="KW-0406">Ion transport</keyword>
<keyword evidence="7" id="KW-1133">Transmembrane helix</keyword>
<comment type="subcellular location">
    <subcellularLocation>
        <location evidence="1">Membrane</location>
        <topology evidence="1">Multi-pass membrane protein</topology>
    </subcellularLocation>
</comment>
<reference evidence="13" key="1">
    <citation type="submission" date="2023-10" db="EMBL/GenBank/DDBJ databases">
        <authorList>
            <person name="Chen Y."/>
            <person name="Shah S."/>
            <person name="Dougan E. K."/>
            <person name="Thang M."/>
            <person name="Chan C."/>
        </authorList>
    </citation>
    <scope>NUCLEOTIDE SEQUENCE [LARGE SCALE GENOMIC DNA]</scope>
</reference>
<dbReference type="Proteomes" id="UP001189429">
    <property type="component" value="Unassembled WGS sequence"/>
</dbReference>
<feature type="region of interest" description="Disordered" evidence="11">
    <location>
        <begin position="178"/>
        <end position="273"/>
    </location>
</feature>
<evidence type="ECO:0000313" key="13">
    <source>
        <dbReference type="EMBL" id="CAK0879181.1"/>
    </source>
</evidence>
<evidence type="ECO:0000256" key="10">
    <source>
        <dbReference type="ARBA" id="ARBA00023303"/>
    </source>
</evidence>
<dbReference type="Pfam" id="PF03493">
    <property type="entry name" value="BK_channel_a"/>
    <property type="match status" value="1"/>
</dbReference>
<keyword evidence="14" id="KW-1185">Reference proteome</keyword>
<keyword evidence="9" id="KW-0472">Membrane</keyword>
<evidence type="ECO:0000313" key="14">
    <source>
        <dbReference type="Proteomes" id="UP001189429"/>
    </source>
</evidence>